<dbReference type="VEuPathDB" id="TriTrypDB:TCSYLVIO_005708"/>
<protein>
    <submittedName>
        <fullName evidence="2">Uncharacterized protein</fullName>
    </submittedName>
</protein>
<dbReference type="EMBL" id="PRFA01000002">
    <property type="protein sequence ID" value="PWV02602.1"/>
    <property type="molecule type" value="Genomic_DNA"/>
</dbReference>
<feature type="coiled-coil region" evidence="1">
    <location>
        <begin position="274"/>
        <end position="308"/>
    </location>
</feature>
<evidence type="ECO:0000313" key="3">
    <source>
        <dbReference type="Proteomes" id="UP000246121"/>
    </source>
</evidence>
<dbReference type="VEuPathDB" id="TriTrypDB:TCDM_00015"/>
<dbReference type="AlphaFoldDB" id="A0A2V2W1T4"/>
<feature type="coiled-coil region" evidence="1">
    <location>
        <begin position="365"/>
        <end position="493"/>
    </location>
</feature>
<dbReference type="VEuPathDB" id="TriTrypDB:TcCLB.510731.130"/>
<keyword evidence="1" id="KW-0175">Coiled coil</keyword>
<evidence type="ECO:0000256" key="1">
    <source>
        <dbReference type="SAM" id="Coils"/>
    </source>
</evidence>
<accession>A0A2V2W1T4</accession>
<dbReference type="VEuPathDB" id="TriTrypDB:TcBrA4_0060540"/>
<organism evidence="2 3">
    <name type="scientific">Trypanosoma cruzi</name>
    <dbReference type="NCBI Taxonomy" id="5693"/>
    <lineage>
        <taxon>Eukaryota</taxon>
        <taxon>Discoba</taxon>
        <taxon>Euglenozoa</taxon>
        <taxon>Kinetoplastea</taxon>
        <taxon>Metakinetoplastina</taxon>
        <taxon>Trypanosomatida</taxon>
        <taxon>Trypanosomatidae</taxon>
        <taxon>Trypanosoma</taxon>
        <taxon>Schizotrypanum</taxon>
    </lineage>
</organism>
<dbReference type="VEuPathDB" id="TriTrypDB:ECC02_005912"/>
<evidence type="ECO:0000313" key="2">
    <source>
        <dbReference type="EMBL" id="PWV02602.1"/>
    </source>
</evidence>
<feature type="coiled-coil region" evidence="1">
    <location>
        <begin position="207"/>
        <end position="241"/>
    </location>
</feature>
<dbReference type="VEuPathDB" id="TriTrypDB:C3747_1g256"/>
<proteinExistence type="predicted"/>
<dbReference type="VEuPathDB" id="TriTrypDB:Tc_MARK_4334"/>
<sequence>MLSAAPPAYDVEANVLYYKIEKLDKDLKKRELHLAELIDEVVYAEDSKDKAVRRAESARYLVNQLEGMVQNLLGYLKLIEGDILLPAFLELSCVMPQEPLKSREVIAQTLEKIVEDSLSSRTKKLIAAVREIPSEAKNLATREVFMRTVAKESVSVEDAIVLSGLLLERKEELTAFMDDLRDRVQYILQGNRSESPGEGMNRSVGTIKNACFDHEELQEKLRRVENERDELRQQILSRGENTLRMNPAFQEETEALGKQLLDSRYLFSKAQSNSQAMGVRVEALEREIEEMCREKKMLQNEVQFLKRDQISRSRFYAEERLVEEGSKQLRAELDRIISEHAVIIAATESKMADLRAQNTILLTEKQEYKQHMDDKNHQIANLQRTNDLLRRELFELQQKILSSSPSSIKNEHSESVQGLESTVAGLTAELNALERRLADVSARNQEERKQIVAQYEEERSRYKAERQECDALVERMANELEKLAMENRSLRAAATLQQL</sequence>
<reference evidence="2 3" key="1">
    <citation type="journal article" date="2018" name="Microb. Genom.">
        <title>Expanding an expanded genome: long-read sequencing of Trypanosoma cruzi.</title>
        <authorList>
            <person name="Berna L."/>
            <person name="Rodriguez M."/>
            <person name="Chiribao M.L."/>
            <person name="Parodi-Talice A."/>
            <person name="Pita S."/>
            <person name="Rijo G."/>
            <person name="Alvarez-Valin F."/>
            <person name="Robello C."/>
        </authorList>
    </citation>
    <scope>NUCLEOTIDE SEQUENCE [LARGE SCALE GENOMIC DNA]</scope>
    <source>
        <strain evidence="2 3">Dm28c</strain>
    </source>
</reference>
<dbReference type="VEuPathDB" id="TriTrypDB:TcCLB.508459.9"/>
<dbReference type="VEuPathDB" id="TriTrypDB:TcYC6_0071040"/>
<dbReference type="VEuPathDB" id="TriTrypDB:BCY84_14418"/>
<comment type="caution">
    <text evidence="2">The sequence shown here is derived from an EMBL/GenBank/DDBJ whole genome shotgun (WGS) entry which is preliminary data.</text>
</comment>
<dbReference type="VEuPathDB" id="TriTrypDB:TcCL_ESM01921"/>
<dbReference type="VEuPathDB" id="TriTrypDB:C4B63_2g246"/>
<dbReference type="VEuPathDB" id="TriTrypDB:TcG_07523"/>
<dbReference type="VEuPathDB" id="TriTrypDB:TcCLB.503669.10"/>
<gene>
    <name evidence="2" type="ORF">C4B63_2g246</name>
</gene>
<dbReference type="Proteomes" id="UP000246121">
    <property type="component" value="Unassembled WGS sequence"/>
</dbReference>
<name>A0A2V2W1T4_TRYCR</name>